<evidence type="ECO:0000259" key="4">
    <source>
        <dbReference type="SMART" id="SM01217"/>
    </source>
</evidence>
<dbReference type="Gene3D" id="2.60.40.10">
    <property type="entry name" value="Immunoglobulins"/>
    <property type="match status" value="1"/>
</dbReference>
<dbReference type="InterPro" id="IPR013783">
    <property type="entry name" value="Ig-like_fold"/>
</dbReference>
<evidence type="ECO:0000313" key="6">
    <source>
        <dbReference type="Proteomes" id="UP000823769"/>
    </source>
</evidence>
<dbReference type="Pfam" id="PF00933">
    <property type="entry name" value="Glyco_hydro_3"/>
    <property type="match status" value="1"/>
</dbReference>
<dbReference type="Pfam" id="PF01915">
    <property type="entry name" value="Glyco_hydro_3_C"/>
    <property type="match status" value="1"/>
</dbReference>
<reference evidence="5" key="2">
    <citation type="journal article" date="2021" name="PeerJ">
        <title>Extensive microbial diversity within the chicken gut microbiome revealed by metagenomics and culture.</title>
        <authorList>
            <person name="Gilroy R."/>
            <person name="Ravi A."/>
            <person name="Getino M."/>
            <person name="Pursley I."/>
            <person name="Horton D.L."/>
            <person name="Alikhan N.F."/>
            <person name="Baker D."/>
            <person name="Gharbi K."/>
            <person name="Hall N."/>
            <person name="Watson M."/>
            <person name="Adriaenssens E.M."/>
            <person name="Foster-Nyarko E."/>
            <person name="Jarju S."/>
            <person name="Secka A."/>
            <person name="Antonio M."/>
            <person name="Oren A."/>
            <person name="Chaudhuri R.R."/>
            <person name="La Ragione R."/>
            <person name="Hildebrand F."/>
            <person name="Pallen M.J."/>
        </authorList>
    </citation>
    <scope>NUCLEOTIDE SEQUENCE</scope>
    <source>
        <strain evidence="5">B3-1481</strain>
    </source>
</reference>
<dbReference type="PANTHER" id="PTHR42715">
    <property type="entry name" value="BETA-GLUCOSIDASE"/>
    <property type="match status" value="1"/>
</dbReference>
<dbReference type="GO" id="GO:0004553">
    <property type="term" value="F:hydrolase activity, hydrolyzing O-glycosyl compounds"/>
    <property type="evidence" value="ECO:0007669"/>
    <property type="project" value="InterPro"/>
</dbReference>
<accession>A0A9D9NP42</accession>
<evidence type="ECO:0000256" key="2">
    <source>
        <dbReference type="ARBA" id="ARBA00022801"/>
    </source>
</evidence>
<dbReference type="SMART" id="SM01217">
    <property type="entry name" value="Fn3_like"/>
    <property type="match status" value="1"/>
</dbReference>
<name>A0A9D9NP42_9BACT</name>
<dbReference type="Pfam" id="PF14310">
    <property type="entry name" value="Fn3-like"/>
    <property type="match status" value="1"/>
</dbReference>
<dbReference type="PANTHER" id="PTHR42715:SF10">
    <property type="entry name" value="BETA-GLUCOSIDASE"/>
    <property type="match status" value="1"/>
</dbReference>
<dbReference type="InterPro" id="IPR026891">
    <property type="entry name" value="Fn3-like"/>
</dbReference>
<dbReference type="InterPro" id="IPR017853">
    <property type="entry name" value="GH"/>
</dbReference>
<dbReference type="InterPro" id="IPR001764">
    <property type="entry name" value="Glyco_hydro_3_N"/>
</dbReference>
<dbReference type="GO" id="GO:0005975">
    <property type="term" value="P:carbohydrate metabolic process"/>
    <property type="evidence" value="ECO:0007669"/>
    <property type="project" value="InterPro"/>
</dbReference>
<dbReference type="Proteomes" id="UP000823769">
    <property type="component" value="Unassembled WGS sequence"/>
</dbReference>
<gene>
    <name evidence="5" type="ORF">IAB76_05950</name>
</gene>
<reference evidence="5" key="1">
    <citation type="submission" date="2020-10" db="EMBL/GenBank/DDBJ databases">
        <authorList>
            <person name="Gilroy R."/>
        </authorList>
    </citation>
    <scope>NUCLEOTIDE SEQUENCE</scope>
    <source>
        <strain evidence="5">B3-1481</strain>
    </source>
</reference>
<feature type="chain" id="PRO_5039072902" evidence="3">
    <location>
        <begin position="23"/>
        <end position="734"/>
    </location>
</feature>
<dbReference type="SUPFAM" id="SSF51445">
    <property type="entry name" value="(Trans)glycosidases"/>
    <property type="match status" value="1"/>
</dbReference>
<comment type="similarity">
    <text evidence="1">Belongs to the glycosyl hydrolase 3 family.</text>
</comment>
<evidence type="ECO:0000256" key="1">
    <source>
        <dbReference type="ARBA" id="ARBA00005336"/>
    </source>
</evidence>
<proteinExistence type="inferred from homology"/>
<comment type="caution">
    <text evidence="5">The sequence shown here is derived from an EMBL/GenBank/DDBJ whole genome shotgun (WGS) entry which is preliminary data.</text>
</comment>
<dbReference type="InterPro" id="IPR002772">
    <property type="entry name" value="Glyco_hydro_3_C"/>
</dbReference>
<dbReference type="InterPro" id="IPR050288">
    <property type="entry name" value="Cellulose_deg_GH3"/>
</dbReference>
<dbReference type="SUPFAM" id="SSF52279">
    <property type="entry name" value="Beta-D-glucan exohydrolase, C-terminal domain"/>
    <property type="match status" value="1"/>
</dbReference>
<dbReference type="InterPro" id="IPR036962">
    <property type="entry name" value="Glyco_hydro_3_N_sf"/>
</dbReference>
<evidence type="ECO:0000313" key="5">
    <source>
        <dbReference type="EMBL" id="MBO8480632.1"/>
    </source>
</evidence>
<dbReference type="AlphaFoldDB" id="A0A9D9NP42"/>
<dbReference type="Gene3D" id="3.40.50.1700">
    <property type="entry name" value="Glycoside hydrolase family 3 C-terminal domain"/>
    <property type="match status" value="1"/>
</dbReference>
<dbReference type="EMBL" id="JADILW010000086">
    <property type="protein sequence ID" value="MBO8480632.1"/>
    <property type="molecule type" value="Genomic_DNA"/>
</dbReference>
<protein>
    <submittedName>
        <fullName evidence="5">Glycoside hydrolase family 3 C-terminal domain-containing protein</fullName>
    </submittedName>
</protein>
<keyword evidence="3" id="KW-0732">Signal</keyword>
<feature type="domain" description="Fibronectin type III-like" evidence="4">
    <location>
        <begin position="656"/>
        <end position="723"/>
    </location>
</feature>
<evidence type="ECO:0000256" key="3">
    <source>
        <dbReference type="SAM" id="SignalP"/>
    </source>
</evidence>
<sequence length="734" mass="81863">MKSRTIFSVASALLLGSALAGAQDYQYPFQNPSLSEDERLDNAVSLMTVDEKIGTVVGQGVPRLGIDNPGSTEAIHGIVRGGANELPNMGFAGQFQQGGEAGQKKQEPQMVNSTAFPQAYGIGETWDREMAHIVGDVMSYEARYYSQMTGRNCLVLWAPNADLARDPRWGRTEESFGEDPYLVGEMVAAEVRGIQGDDPTYWRGASLMKHFLANSNEDNRYSTDSAFGEDLFRDYYSYGFWKGAKAGAKSLMTAYNSYNGVPCMAHDFIKDVLYDEWGMDGTIVDDAGALRFMSSAHHYTKDINESIKLAMEAGLTRFIDSNFDQVKAAYDGGYISDEVLDACTKSNLRTMLKLGLLDAECPYDEMEFGDTAPWETQEFKDKARLVTQKSVVLLKNEDNILPIDTRKVKKIAVFGNRAEKVLKDWYGALPAYSVSPLDGIKAAVEGTDVEVKFQRWDSDGSAQKLAEWADVCIVCVGNHPATSPDWDQMSIQSPWAYGTVAGDGREALDRRSLQLETEDLIKVIWQANHNTVVALISSFPFAINWTQEHVPGIVHLTQCSQELGNGLADVLFGKYNPAGRTTQTWVKDILDLPNLLDYDIKNGRTYMYFQGEPLYPFGYGLSYTSFEYSNLKVDKKRDNFVFSFDLKNVGERDGEEVVQIYAKVSGDDAAKRLRGFDRIFVKAGETQKVEITVPAEDLMLWNSDKHQFELNKGEAQFMVGASSEDIRLTKTMKI</sequence>
<dbReference type="InterPro" id="IPR036881">
    <property type="entry name" value="Glyco_hydro_3_C_sf"/>
</dbReference>
<organism evidence="5 6">
    <name type="scientific">Candidatus Cryptobacteroides avistercoris</name>
    <dbReference type="NCBI Taxonomy" id="2840758"/>
    <lineage>
        <taxon>Bacteria</taxon>
        <taxon>Pseudomonadati</taxon>
        <taxon>Bacteroidota</taxon>
        <taxon>Bacteroidia</taxon>
        <taxon>Bacteroidales</taxon>
        <taxon>Candidatus Cryptobacteroides</taxon>
    </lineage>
</organism>
<keyword evidence="2 5" id="KW-0378">Hydrolase</keyword>
<dbReference type="Gene3D" id="3.20.20.300">
    <property type="entry name" value="Glycoside hydrolase, family 3, N-terminal domain"/>
    <property type="match status" value="1"/>
</dbReference>
<feature type="signal peptide" evidence="3">
    <location>
        <begin position="1"/>
        <end position="22"/>
    </location>
</feature>